<dbReference type="InterPro" id="IPR007337">
    <property type="entry name" value="RelB/DinJ"/>
</dbReference>
<dbReference type="EMBL" id="PCRH01000019">
    <property type="protein sequence ID" value="PIP17262.1"/>
    <property type="molecule type" value="Genomic_DNA"/>
</dbReference>
<organism evidence="1 2">
    <name type="scientific">Candidatus Portnoybacteria bacterium CG23_combo_of_CG06-09_8_20_14_all_37_13</name>
    <dbReference type="NCBI Taxonomy" id="1974819"/>
    <lineage>
        <taxon>Bacteria</taxon>
        <taxon>Candidatus Portnoyibacteriota</taxon>
    </lineage>
</organism>
<dbReference type="AlphaFoldDB" id="A0A2G9YDK3"/>
<dbReference type="Gene3D" id="1.10.1220.10">
    <property type="entry name" value="Met repressor-like"/>
    <property type="match status" value="1"/>
</dbReference>
<protein>
    <recommendedName>
        <fullName evidence="3">Type II toxin-antitoxin system antitoxin, RelB/DinJ family</fullName>
    </recommendedName>
</protein>
<dbReference type="Proteomes" id="UP000231480">
    <property type="component" value="Unassembled WGS sequence"/>
</dbReference>
<dbReference type="InterPro" id="IPR013321">
    <property type="entry name" value="Arc_rbn_hlx_hlx"/>
</dbReference>
<evidence type="ECO:0000313" key="2">
    <source>
        <dbReference type="Proteomes" id="UP000231480"/>
    </source>
</evidence>
<reference evidence="1 2" key="1">
    <citation type="submission" date="2017-09" db="EMBL/GenBank/DDBJ databases">
        <title>Depth-based differentiation of microbial function through sediment-hosted aquifers and enrichment of novel symbionts in the deep terrestrial subsurface.</title>
        <authorList>
            <person name="Probst A.J."/>
            <person name="Ladd B."/>
            <person name="Jarett J.K."/>
            <person name="Geller-Mcgrath D.E."/>
            <person name="Sieber C.M."/>
            <person name="Emerson J.B."/>
            <person name="Anantharaman K."/>
            <person name="Thomas B.C."/>
            <person name="Malmstrom R."/>
            <person name="Stieglmeier M."/>
            <person name="Klingl A."/>
            <person name="Woyke T."/>
            <person name="Ryan C.M."/>
            <person name="Banfield J.F."/>
        </authorList>
    </citation>
    <scope>NUCLEOTIDE SEQUENCE [LARGE SCALE GENOMIC DNA]</scope>
    <source>
        <strain evidence="1">CG23_combo_of_CG06-09_8_20_14_all_37_13</strain>
    </source>
</reference>
<evidence type="ECO:0008006" key="3">
    <source>
        <dbReference type="Google" id="ProtNLM"/>
    </source>
</evidence>
<sequence>MKTAIINVKIEPEVKTRAQKIADEMGFALGSLINGFLHNLIKTKRVEFIAYEHEEPSEFMIKALREAEEEPISPRFDNADDAIAWLKNPKRKYAN</sequence>
<dbReference type="GO" id="GO:0006355">
    <property type="term" value="P:regulation of DNA-templated transcription"/>
    <property type="evidence" value="ECO:0007669"/>
    <property type="project" value="InterPro"/>
</dbReference>
<name>A0A2G9YDK3_9BACT</name>
<evidence type="ECO:0000313" key="1">
    <source>
        <dbReference type="EMBL" id="PIP17262.1"/>
    </source>
</evidence>
<accession>A0A2G9YDK3</accession>
<proteinExistence type="predicted"/>
<comment type="caution">
    <text evidence="1">The sequence shown here is derived from an EMBL/GenBank/DDBJ whole genome shotgun (WGS) entry which is preliminary data.</text>
</comment>
<gene>
    <name evidence="1" type="ORF">COX44_00900</name>
</gene>
<dbReference type="Pfam" id="PF04221">
    <property type="entry name" value="RelB"/>
    <property type="match status" value="1"/>
</dbReference>